<evidence type="ECO:0000259" key="9">
    <source>
        <dbReference type="Pfam" id="PF02782"/>
    </source>
</evidence>
<dbReference type="Gene3D" id="3.30.420.40">
    <property type="match status" value="2"/>
</dbReference>
<dbReference type="PANTHER" id="PTHR10196">
    <property type="entry name" value="SUGAR KINASE"/>
    <property type="match status" value="1"/>
</dbReference>
<sequence>MADLHPVKAPLERAYLAVDLGAASGRVMLGRLSEDALELEELHRFAQPVAFEGGHERWMLDRLLTEVMNGLHAVGQQQLVDPAEIRSVGVDGWGVDYGLLDDWETLIENPVCYRDPRTDGMLEALLSKLPAQQIYARTGIQFMPINTSVQILAQIAAGEWPTQAKRLLMIPDLIHRHLSGVSTGEVTNASTTQLLHAGTREWDAQMLRAVGVAPEIMPSLVQPGTRLGCLLPEYRASTGLDRLEVVVPATHDTASAVAGTPLSPGWAFLSSGTWSLLGIETSDPVFGDEAQCRNLTNEAGVYGTNRLLKNVMGLWMLESCRRIWESEGIGLSHKELLGGLQSAVIGDVHIDVDDMRFLNPKNMVREISSYLVERGQAIPSSPVGFARVILESLALRCAQVLDDLMTITSQKVRGIHVIGGGSRNNFLNQALASATGLAVRAGPVEATTIGNIMVQAIADDALEHHSAARTFVANTSTVRVFQPRDADRWARARKLFRITPT</sequence>
<dbReference type="GO" id="GO:0005524">
    <property type="term" value="F:ATP binding"/>
    <property type="evidence" value="ECO:0007669"/>
    <property type="project" value="UniProtKB-KW"/>
</dbReference>
<dbReference type="SUPFAM" id="SSF53067">
    <property type="entry name" value="Actin-like ATPase domain"/>
    <property type="match status" value="2"/>
</dbReference>
<dbReference type="CDD" id="cd07771">
    <property type="entry name" value="ASKHA_NBD_FGGY_RhaB-like"/>
    <property type="match status" value="1"/>
</dbReference>
<accession>A0A381U312</accession>
<dbReference type="AlphaFoldDB" id="A0A381U312"/>
<evidence type="ECO:0000256" key="4">
    <source>
        <dbReference type="ARBA" id="ARBA00022777"/>
    </source>
</evidence>
<evidence type="ECO:0000256" key="7">
    <source>
        <dbReference type="ARBA" id="ARBA00023308"/>
    </source>
</evidence>
<dbReference type="InterPro" id="IPR018485">
    <property type="entry name" value="FGGY_C"/>
</dbReference>
<dbReference type="GO" id="GO:0006071">
    <property type="term" value="P:glycerol metabolic process"/>
    <property type="evidence" value="ECO:0007669"/>
    <property type="project" value="TreeGrafter"/>
</dbReference>
<dbReference type="PANTHER" id="PTHR10196:SF93">
    <property type="entry name" value="L-RHAMNULOKINASE"/>
    <property type="match status" value="1"/>
</dbReference>
<keyword evidence="4" id="KW-0418">Kinase</keyword>
<dbReference type="GO" id="GO:0004370">
    <property type="term" value="F:glycerol kinase activity"/>
    <property type="evidence" value="ECO:0007669"/>
    <property type="project" value="TreeGrafter"/>
</dbReference>
<dbReference type="Pfam" id="PF02782">
    <property type="entry name" value="FGGY_C"/>
    <property type="match status" value="1"/>
</dbReference>
<keyword evidence="7" id="KW-0684">Rhamnose metabolism</keyword>
<evidence type="ECO:0000256" key="1">
    <source>
        <dbReference type="ARBA" id="ARBA00009156"/>
    </source>
</evidence>
<keyword evidence="2" id="KW-0808">Transferase</keyword>
<keyword evidence="3" id="KW-0547">Nucleotide-binding</keyword>
<dbReference type="Pfam" id="PF00370">
    <property type="entry name" value="FGGY_N"/>
    <property type="match status" value="1"/>
</dbReference>
<evidence type="ECO:0000256" key="3">
    <source>
        <dbReference type="ARBA" id="ARBA00022741"/>
    </source>
</evidence>
<proteinExistence type="inferred from homology"/>
<evidence type="ECO:0000256" key="2">
    <source>
        <dbReference type="ARBA" id="ARBA00022679"/>
    </source>
</evidence>
<evidence type="ECO:0008006" key="11">
    <source>
        <dbReference type="Google" id="ProtNLM"/>
    </source>
</evidence>
<dbReference type="InterPro" id="IPR043129">
    <property type="entry name" value="ATPase_NBD"/>
</dbReference>
<dbReference type="InterPro" id="IPR018484">
    <property type="entry name" value="FGGY_N"/>
</dbReference>
<gene>
    <name evidence="10" type="ORF">METZ01_LOCUS75476</name>
</gene>
<evidence type="ECO:0000313" key="10">
    <source>
        <dbReference type="EMBL" id="SVA22622.1"/>
    </source>
</evidence>
<name>A0A381U312_9ZZZZ</name>
<organism evidence="10">
    <name type="scientific">marine metagenome</name>
    <dbReference type="NCBI Taxonomy" id="408172"/>
    <lineage>
        <taxon>unclassified sequences</taxon>
        <taxon>metagenomes</taxon>
        <taxon>ecological metagenomes</taxon>
    </lineage>
</organism>
<feature type="domain" description="Carbohydrate kinase FGGY C-terminal" evidence="9">
    <location>
        <begin position="268"/>
        <end position="458"/>
    </location>
</feature>
<reference evidence="10" key="1">
    <citation type="submission" date="2018-05" db="EMBL/GenBank/DDBJ databases">
        <authorList>
            <person name="Lanie J.A."/>
            <person name="Ng W.-L."/>
            <person name="Kazmierczak K.M."/>
            <person name="Andrzejewski T.M."/>
            <person name="Davidsen T.M."/>
            <person name="Wayne K.J."/>
            <person name="Tettelin H."/>
            <person name="Glass J.I."/>
            <person name="Rusch D."/>
            <person name="Podicherti R."/>
            <person name="Tsui H.-C.T."/>
            <person name="Winkler M.E."/>
        </authorList>
    </citation>
    <scope>NUCLEOTIDE SEQUENCE</scope>
</reference>
<dbReference type="GO" id="GO:0019301">
    <property type="term" value="P:rhamnose catabolic process"/>
    <property type="evidence" value="ECO:0007669"/>
    <property type="project" value="InterPro"/>
</dbReference>
<evidence type="ECO:0000256" key="6">
    <source>
        <dbReference type="ARBA" id="ARBA00023157"/>
    </source>
</evidence>
<dbReference type="InterPro" id="IPR013449">
    <property type="entry name" value="Rhamnulokinase"/>
</dbReference>
<evidence type="ECO:0000259" key="8">
    <source>
        <dbReference type="Pfam" id="PF00370"/>
    </source>
</evidence>
<dbReference type="EMBL" id="UINC01005642">
    <property type="protein sequence ID" value="SVA22622.1"/>
    <property type="molecule type" value="Genomic_DNA"/>
</dbReference>
<dbReference type="GO" id="GO:0005829">
    <property type="term" value="C:cytosol"/>
    <property type="evidence" value="ECO:0007669"/>
    <property type="project" value="TreeGrafter"/>
</dbReference>
<feature type="domain" description="Carbohydrate kinase FGGY N-terminal" evidence="8">
    <location>
        <begin position="15"/>
        <end position="259"/>
    </location>
</feature>
<dbReference type="GO" id="GO:0008993">
    <property type="term" value="F:rhamnulokinase activity"/>
    <property type="evidence" value="ECO:0007669"/>
    <property type="project" value="InterPro"/>
</dbReference>
<comment type="similarity">
    <text evidence="1">Belongs to the FGGY kinase family.</text>
</comment>
<keyword evidence="5" id="KW-0067">ATP-binding</keyword>
<protein>
    <recommendedName>
        <fullName evidence="11">Rhamnulokinase</fullName>
    </recommendedName>
</protein>
<evidence type="ECO:0000256" key="5">
    <source>
        <dbReference type="ARBA" id="ARBA00022840"/>
    </source>
</evidence>
<keyword evidence="6" id="KW-1015">Disulfide bond</keyword>